<dbReference type="EMBL" id="CP016397">
    <property type="protein sequence ID" value="ASQ46002.1"/>
    <property type="molecule type" value="Genomic_DNA"/>
</dbReference>
<sequence>MAKDEKNQEQEKTHKREAEEQLKTAEQIEKKAKTEGLDPFGSFLKNAIVI</sequence>
<evidence type="ECO:0000256" key="1">
    <source>
        <dbReference type="SAM" id="MobiDB-lite"/>
    </source>
</evidence>
<name>A0A222P2D4_9GAMM</name>
<evidence type="ECO:0000313" key="2">
    <source>
        <dbReference type="EMBL" id="ASQ46002.1"/>
    </source>
</evidence>
<protein>
    <submittedName>
        <fullName evidence="2">Uncharacterized protein</fullName>
    </submittedName>
</protein>
<dbReference type="KEGG" id="lcd:clem_07245"/>
<keyword evidence="3" id="KW-1185">Reference proteome</keyword>
<gene>
    <name evidence="2" type="ORF">clem_07245</name>
</gene>
<dbReference type="Proteomes" id="UP000201728">
    <property type="component" value="Chromosome"/>
</dbReference>
<feature type="compositionally biased region" description="Basic and acidic residues" evidence="1">
    <location>
        <begin position="1"/>
        <end position="36"/>
    </location>
</feature>
<dbReference type="AlphaFoldDB" id="A0A222P2D4"/>
<accession>A0A222P2D4</accession>
<feature type="region of interest" description="Disordered" evidence="1">
    <location>
        <begin position="1"/>
        <end position="39"/>
    </location>
</feature>
<dbReference type="RefSeq" id="WP_157698198.1">
    <property type="nucleotide sequence ID" value="NZ_CP016397.1"/>
</dbReference>
<evidence type="ECO:0000313" key="3">
    <source>
        <dbReference type="Proteomes" id="UP000201728"/>
    </source>
</evidence>
<organism evidence="2 3">
    <name type="scientific">Legionella clemsonensis</name>
    <dbReference type="NCBI Taxonomy" id="1867846"/>
    <lineage>
        <taxon>Bacteria</taxon>
        <taxon>Pseudomonadati</taxon>
        <taxon>Pseudomonadota</taxon>
        <taxon>Gammaproteobacteria</taxon>
        <taxon>Legionellales</taxon>
        <taxon>Legionellaceae</taxon>
        <taxon>Legionella</taxon>
    </lineage>
</organism>
<proteinExistence type="predicted"/>
<reference evidence="2 3" key="1">
    <citation type="submission" date="2016-07" db="EMBL/GenBank/DDBJ databases">
        <authorList>
            <person name="Hassler H."/>
        </authorList>
    </citation>
    <scope>NUCLEOTIDE SEQUENCE [LARGE SCALE GENOMIC DNA]</scope>
    <source>
        <strain evidence="2 3">CDC-D5610</strain>
    </source>
</reference>